<evidence type="ECO:0000256" key="1">
    <source>
        <dbReference type="SAM" id="MobiDB-lite"/>
    </source>
</evidence>
<dbReference type="OrthoDB" id="5421955at2"/>
<name>A0A5K7YJI5_9BACT</name>
<sequence>MKCIACNTEAPIKEFRYLYNPRIDESVSLRQCMKCQAWLVVDEMKSEATRIMQGGEDPWGKSAGIENVAQTTQ</sequence>
<keyword evidence="3" id="KW-1185">Reference proteome</keyword>
<reference evidence="2 3" key="1">
    <citation type="submission" date="2019-11" db="EMBL/GenBank/DDBJ databases">
        <title>Comparative genomics of hydrocarbon-degrading Desulfosarcina strains.</title>
        <authorList>
            <person name="Watanabe M."/>
            <person name="Kojima H."/>
            <person name="Fukui M."/>
        </authorList>
    </citation>
    <scope>NUCLEOTIDE SEQUENCE [LARGE SCALE GENOMIC DNA]</scope>
    <source>
        <strain evidence="2 3">PL12</strain>
    </source>
</reference>
<dbReference type="EMBL" id="AP021874">
    <property type="protein sequence ID" value="BBO67989.1"/>
    <property type="molecule type" value="Genomic_DNA"/>
</dbReference>
<feature type="region of interest" description="Disordered" evidence="1">
    <location>
        <begin position="53"/>
        <end position="73"/>
    </location>
</feature>
<organism evidence="2 3">
    <name type="scientific">Desulfosarcina alkanivorans</name>
    <dbReference type="NCBI Taxonomy" id="571177"/>
    <lineage>
        <taxon>Bacteria</taxon>
        <taxon>Pseudomonadati</taxon>
        <taxon>Thermodesulfobacteriota</taxon>
        <taxon>Desulfobacteria</taxon>
        <taxon>Desulfobacterales</taxon>
        <taxon>Desulfosarcinaceae</taxon>
        <taxon>Desulfosarcina</taxon>
    </lineage>
</organism>
<dbReference type="Proteomes" id="UP000427906">
    <property type="component" value="Chromosome"/>
</dbReference>
<gene>
    <name evidence="2" type="ORF">DSCA_19190</name>
</gene>
<protein>
    <submittedName>
        <fullName evidence="2">Uncharacterized protein</fullName>
    </submittedName>
</protein>
<dbReference type="RefSeq" id="WP_155316192.1">
    <property type="nucleotide sequence ID" value="NZ_AP021874.1"/>
</dbReference>
<evidence type="ECO:0000313" key="3">
    <source>
        <dbReference type="Proteomes" id="UP000427906"/>
    </source>
</evidence>
<dbReference type="AlphaFoldDB" id="A0A5K7YJI5"/>
<accession>A0A5K7YJI5</accession>
<proteinExistence type="predicted"/>
<dbReference type="KEGG" id="dalk:DSCA_19190"/>
<evidence type="ECO:0000313" key="2">
    <source>
        <dbReference type="EMBL" id="BBO67989.1"/>
    </source>
</evidence>